<name>A0A8C7LHE0_ONCKI</name>
<feature type="domain" description="L27" evidence="2">
    <location>
        <begin position="28"/>
        <end position="83"/>
    </location>
</feature>
<dbReference type="InterPro" id="IPR050716">
    <property type="entry name" value="MAGUK"/>
</dbReference>
<sequence>MAMHFSPVCYDNPMVVHLYDLRFCCCCPPGLRQILSDVVEEVKHSINKEINGAKLLNSLLNAPRLKSLLQVYECLRQHQREPAAPFLPYTTQLIQQILADLRTVQNTSAEARELYSLLRGPHFQALTSAHDTVAQKDYDPVLPPIPDNLADDEEAMRIVCLVKNKQQLRSSGEGIRSRWDTLRKMTRRRLIHGGARAVEGPWHGVGALGDVVPGERPVMPNTRRVSYPPAELLSSAGPPPLGKPRALPHFKPMSNCRTYQTDALWKEGLNRSAPSVCSSVLIDNVIEELDSDEDRESANTLSPLPHHDPPLQPRTLTPPCIAAYHLSMGDYHHSPGTPPRFRSYSVSPRVRTAPPSPMQHRQVDEMPLNPPVELAKQKSLDELRSTVQQAASSMERSTNDVRLLGQKMAAATERMSESVQENAQALTLLAQVVSRLQTLITASRAVADTPEPHRGTSSSSLPVNISARVQEHTASSLKTQTSLSHQSRVCSLYTSSSSSSSFTGSLDGISTSQGKISQPRSPACNGSPKAGLKTRVPPMSPKKHVGASPTSKKKHVEPQPQQPHLYNSLSTPPPPAPPAPNHNKTGCCSSSSQGKKKRK</sequence>
<feature type="region of interest" description="Disordered" evidence="1">
    <location>
        <begin position="331"/>
        <end position="364"/>
    </location>
</feature>
<feature type="region of interest" description="Disordered" evidence="1">
    <location>
        <begin position="291"/>
        <end position="316"/>
    </location>
</feature>
<dbReference type="Proteomes" id="UP000694557">
    <property type="component" value="Unassembled WGS sequence"/>
</dbReference>
<organism evidence="3 4">
    <name type="scientific">Oncorhynchus kisutch</name>
    <name type="common">Coho salmon</name>
    <name type="synonym">Salmo kisutch</name>
    <dbReference type="NCBI Taxonomy" id="8019"/>
    <lineage>
        <taxon>Eukaryota</taxon>
        <taxon>Metazoa</taxon>
        <taxon>Chordata</taxon>
        <taxon>Craniata</taxon>
        <taxon>Vertebrata</taxon>
        <taxon>Euteleostomi</taxon>
        <taxon>Actinopterygii</taxon>
        <taxon>Neopterygii</taxon>
        <taxon>Teleostei</taxon>
        <taxon>Protacanthopterygii</taxon>
        <taxon>Salmoniformes</taxon>
        <taxon>Salmonidae</taxon>
        <taxon>Salmoninae</taxon>
        <taxon>Oncorhynchus</taxon>
    </lineage>
</organism>
<evidence type="ECO:0000256" key="1">
    <source>
        <dbReference type="SAM" id="MobiDB-lite"/>
    </source>
</evidence>
<feature type="region of interest" description="Disordered" evidence="1">
    <location>
        <begin position="494"/>
        <end position="599"/>
    </location>
</feature>
<dbReference type="AlphaFoldDB" id="A0A8C7LHE0"/>
<protein>
    <recommendedName>
        <fullName evidence="2">L27 domain-containing protein</fullName>
    </recommendedName>
</protein>
<dbReference type="InterPro" id="IPR036892">
    <property type="entry name" value="L27_dom_sf"/>
</dbReference>
<feature type="compositionally biased region" description="Basic residues" evidence="1">
    <location>
        <begin position="541"/>
        <end position="555"/>
    </location>
</feature>
<accession>A0A8C7LHE0</accession>
<dbReference type="GeneTree" id="ENSGT00940000156444"/>
<feature type="compositionally biased region" description="Polar residues" evidence="1">
    <location>
        <begin position="502"/>
        <end position="520"/>
    </location>
</feature>
<keyword evidence="4" id="KW-1185">Reference proteome</keyword>
<feature type="domain" description="L27" evidence="2">
    <location>
        <begin position="90"/>
        <end position="141"/>
    </location>
</feature>
<dbReference type="Ensembl" id="ENSOKIT00005126085.1">
    <property type="protein sequence ID" value="ENSOKIP00005117950.1"/>
    <property type="gene ID" value="ENSOKIG00005050975.1"/>
</dbReference>
<reference evidence="3" key="2">
    <citation type="submission" date="2025-09" db="UniProtKB">
        <authorList>
            <consortium name="Ensembl"/>
        </authorList>
    </citation>
    <scope>IDENTIFICATION</scope>
</reference>
<dbReference type="PROSITE" id="PS51022">
    <property type="entry name" value="L27"/>
    <property type="match status" value="2"/>
</dbReference>
<dbReference type="SMART" id="SM00569">
    <property type="entry name" value="L27"/>
    <property type="match status" value="2"/>
</dbReference>
<proteinExistence type="predicted"/>
<dbReference type="InterPro" id="IPR004172">
    <property type="entry name" value="L27_dom"/>
</dbReference>
<feature type="compositionally biased region" description="Pro residues" evidence="1">
    <location>
        <begin position="571"/>
        <end position="580"/>
    </location>
</feature>
<reference evidence="3" key="1">
    <citation type="submission" date="2025-08" db="UniProtKB">
        <authorList>
            <consortium name="Ensembl"/>
        </authorList>
    </citation>
    <scope>IDENTIFICATION</scope>
</reference>
<evidence type="ECO:0000313" key="4">
    <source>
        <dbReference type="Proteomes" id="UP000694557"/>
    </source>
</evidence>
<dbReference type="PANTHER" id="PTHR23122">
    <property type="entry name" value="MEMBRANE-ASSOCIATED GUANYLATE KINASE MAGUK"/>
    <property type="match status" value="1"/>
</dbReference>
<dbReference type="SUPFAM" id="SSF101288">
    <property type="entry name" value="L27 domain"/>
    <property type="match status" value="1"/>
</dbReference>
<evidence type="ECO:0000313" key="3">
    <source>
        <dbReference type="Ensembl" id="ENSOKIP00005117950.1"/>
    </source>
</evidence>
<dbReference type="InterPro" id="IPR014775">
    <property type="entry name" value="L27_C"/>
</dbReference>
<dbReference type="Gene3D" id="1.10.287.650">
    <property type="entry name" value="L27 domain"/>
    <property type="match status" value="1"/>
</dbReference>
<evidence type="ECO:0000259" key="2">
    <source>
        <dbReference type="PROSITE" id="PS51022"/>
    </source>
</evidence>
<dbReference type="Pfam" id="PF02828">
    <property type="entry name" value="L27"/>
    <property type="match status" value="1"/>
</dbReference>